<accession>A0A564ZAV6</accession>
<evidence type="ECO:0000313" key="1">
    <source>
        <dbReference type="EMBL" id="VUZ56627.1"/>
    </source>
</evidence>
<reference evidence="1 2" key="1">
    <citation type="submission" date="2019-07" db="EMBL/GenBank/DDBJ databases">
        <authorList>
            <person name="Jastrzebski P J."/>
            <person name="Paukszto L."/>
            <person name="Jastrzebski P J."/>
        </authorList>
    </citation>
    <scope>NUCLEOTIDE SEQUENCE [LARGE SCALE GENOMIC DNA]</scope>
    <source>
        <strain evidence="1 2">WMS-il1</strain>
    </source>
</reference>
<dbReference type="EMBL" id="CABIJS010000707">
    <property type="protein sequence ID" value="VUZ56627.1"/>
    <property type="molecule type" value="Genomic_DNA"/>
</dbReference>
<name>A0A564ZAV6_HYMDI</name>
<feature type="non-terminal residue" evidence="1">
    <location>
        <position position="1"/>
    </location>
</feature>
<evidence type="ECO:0000313" key="2">
    <source>
        <dbReference type="Proteomes" id="UP000321570"/>
    </source>
</evidence>
<protein>
    <submittedName>
        <fullName evidence="1">Uncharacterized protein</fullName>
    </submittedName>
</protein>
<proteinExistence type="predicted"/>
<organism evidence="1 2">
    <name type="scientific">Hymenolepis diminuta</name>
    <name type="common">Rat tapeworm</name>
    <dbReference type="NCBI Taxonomy" id="6216"/>
    <lineage>
        <taxon>Eukaryota</taxon>
        <taxon>Metazoa</taxon>
        <taxon>Spiralia</taxon>
        <taxon>Lophotrochozoa</taxon>
        <taxon>Platyhelminthes</taxon>
        <taxon>Cestoda</taxon>
        <taxon>Eucestoda</taxon>
        <taxon>Cyclophyllidea</taxon>
        <taxon>Hymenolepididae</taxon>
        <taxon>Hymenolepis</taxon>
    </lineage>
</organism>
<dbReference type="AlphaFoldDB" id="A0A564ZAV6"/>
<gene>
    <name evidence="1" type="ORF">WMSIL1_LOCUS14233</name>
</gene>
<keyword evidence="2" id="KW-1185">Reference proteome</keyword>
<sequence>ATIWSGQSSLPPNLLSHGLRRACIFSAEDDSHFSLADINGAFEFKLLLKEVRELFFSSFLYDADLLRLTQPPTNSQ</sequence>
<dbReference type="Proteomes" id="UP000321570">
    <property type="component" value="Unassembled WGS sequence"/>
</dbReference>